<dbReference type="EMBL" id="CP113432">
    <property type="protein sequence ID" value="WAI49948.1"/>
    <property type="molecule type" value="Genomic_DNA"/>
</dbReference>
<sequence>MNIQQHELFLEPTSEHSPVKKNTRSARSGTFTDNMKLPVHRWFRYSAGFSAEWVEQVIEEYSPAAVLDPFAGSGTTLLAAEAAGVKAYGFESHPFVARIAEAKIHWDHDPRLLLECADRVLLASANAVPVAEDDIPELMKKCYSPEVMQQLYALQQAYFSCSPSFNVEISRLLWLAITAILRPCSHVGTAQWQYVLPNKTKARTLEPFFAFTQKVREMAVDMAELARKVVRSDATVFQHDSRQEHDLIAPNSIDLVVTSPPYPNNYDYADATRLEMTFWNEVKSWGDLQSVVRQHIIRSCSQHSTAERLKLDALLADVSVDAIRAELSAVCNELAEVRLTKGGKKAYHTMVAAYFCDLSRVLQGLRKVCRPGSTMCFVVGDSAPYGVYVPADVWLGELALAAGFESYSFEKLRDRNVKWKNRKHQVPLHEGRLWIKG</sequence>
<keyword evidence="4" id="KW-0808">Transferase</keyword>
<keyword evidence="7" id="KW-0238">DNA-binding</keyword>
<keyword evidence="11" id="KW-1185">Reference proteome</keyword>
<dbReference type="GO" id="GO:0032259">
    <property type="term" value="P:methylation"/>
    <property type="evidence" value="ECO:0007669"/>
    <property type="project" value="UniProtKB-KW"/>
</dbReference>
<evidence type="ECO:0000256" key="3">
    <source>
        <dbReference type="ARBA" id="ARBA00022603"/>
    </source>
</evidence>
<keyword evidence="5" id="KW-0949">S-adenosyl-L-methionine</keyword>
<dbReference type="RefSeq" id="WP_254469939.1">
    <property type="nucleotide sequence ID" value="NZ_CP113432.1"/>
</dbReference>
<evidence type="ECO:0000256" key="5">
    <source>
        <dbReference type="ARBA" id="ARBA00022691"/>
    </source>
</evidence>
<dbReference type="EC" id="2.1.1.113" evidence="2"/>
<evidence type="ECO:0000259" key="9">
    <source>
        <dbReference type="Pfam" id="PF01555"/>
    </source>
</evidence>
<evidence type="ECO:0000256" key="6">
    <source>
        <dbReference type="ARBA" id="ARBA00022747"/>
    </source>
</evidence>
<dbReference type="Pfam" id="PF01555">
    <property type="entry name" value="N6_N4_Mtase"/>
    <property type="match status" value="1"/>
</dbReference>
<accession>A0ABY6ZYQ4</accession>
<feature type="domain" description="DNA methylase N-4/N-6" evidence="9">
    <location>
        <begin position="31"/>
        <end position="101"/>
    </location>
</feature>
<keyword evidence="3 10" id="KW-0489">Methyltransferase</keyword>
<evidence type="ECO:0000313" key="10">
    <source>
        <dbReference type="EMBL" id="WAI49948.1"/>
    </source>
</evidence>
<dbReference type="SUPFAM" id="SSF53335">
    <property type="entry name" value="S-adenosyl-L-methionine-dependent methyltransferases"/>
    <property type="match status" value="2"/>
</dbReference>
<evidence type="ECO:0000256" key="2">
    <source>
        <dbReference type="ARBA" id="ARBA00012185"/>
    </source>
</evidence>
<protein>
    <recommendedName>
        <fullName evidence="2">site-specific DNA-methyltransferase (cytosine-N(4)-specific)</fullName>
        <ecNumber evidence="2">2.1.1.113</ecNumber>
    </recommendedName>
</protein>
<gene>
    <name evidence="10" type="ORF">OU419_01375</name>
</gene>
<dbReference type="InterPro" id="IPR002941">
    <property type="entry name" value="DNA_methylase_N4/N6"/>
</dbReference>
<evidence type="ECO:0000256" key="7">
    <source>
        <dbReference type="ARBA" id="ARBA00023125"/>
    </source>
</evidence>
<dbReference type="PROSITE" id="PS00093">
    <property type="entry name" value="N4_MTASE"/>
    <property type="match status" value="1"/>
</dbReference>
<dbReference type="Proteomes" id="UP001163624">
    <property type="component" value="Chromosome"/>
</dbReference>
<keyword evidence="6" id="KW-0680">Restriction system</keyword>
<reference evidence="10" key="1">
    <citation type="submission" date="2022-11" db="EMBL/GenBank/DDBJ databases">
        <title>Pseudomonas triclosanedens sp. nov., a triclosan degrader isolated from activated sludge.</title>
        <authorList>
            <person name="Yin Y."/>
            <person name="Lu Z."/>
        </authorList>
    </citation>
    <scope>NUCLEOTIDE SEQUENCE</scope>
    <source>
        <strain evidence="10">ZM23</strain>
    </source>
</reference>
<comment type="similarity">
    <text evidence="1">Belongs to the N(4)/N(6)-methyltransferase family. N(4) subfamily.</text>
</comment>
<dbReference type="InterPro" id="IPR017985">
    <property type="entry name" value="MeTrfase_CN4_CS"/>
</dbReference>
<evidence type="ECO:0000256" key="8">
    <source>
        <dbReference type="ARBA" id="ARBA00049120"/>
    </source>
</evidence>
<comment type="catalytic activity">
    <reaction evidence="8">
        <text>a 2'-deoxycytidine in DNA + S-adenosyl-L-methionine = an N(4)-methyl-2'-deoxycytidine in DNA + S-adenosyl-L-homocysteine + H(+)</text>
        <dbReference type="Rhea" id="RHEA:16857"/>
        <dbReference type="Rhea" id="RHEA-COMP:11369"/>
        <dbReference type="Rhea" id="RHEA-COMP:13674"/>
        <dbReference type="ChEBI" id="CHEBI:15378"/>
        <dbReference type="ChEBI" id="CHEBI:57856"/>
        <dbReference type="ChEBI" id="CHEBI:59789"/>
        <dbReference type="ChEBI" id="CHEBI:85452"/>
        <dbReference type="ChEBI" id="CHEBI:137933"/>
        <dbReference type="EC" id="2.1.1.113"/>
    </reaction>
</comment>
<dbReference type="InterPro" id="IPR029063">
    <property type="entry name" value="SAM-dependent_MTases_sf"/>
</dbReference>
<organism evidence="10 11">
    <name type="scientific">Pseudomonas triclosanedens</name>
    <dbReference type="NCBI Taxonomy" id="2961893"/>
    <lineage>
        <taxon>Bacteria</taxon>
        <taxon>Pseudomonadati</taxon>
        <taxon>Pseudomonadota</taxon>
        <taxon>Gammaproteobacteria</taxon>
        <taxon>Pseudomonadales</taxon>
        <taxon>Pseudomonadaceae</taxon>
        <taxon>Pseudomonas</taxon>
    </lineage>
</organism>
<evidence type="ECO:0000256" key="1">
    <source>
        <dbReference type="ARBA" id="ARBA00010203"/>
    </source>
</evidence>
<evidence type="ECO:0000256" key="4">
    <source>
        <dbReference type="ARBA" id="ARBA00022679"/>
    </source>
</evidence>
<name>A0ABY6ZYQ4_9PSED</name>
<dbReference type="Gene3D" id="3.40.50.150">
    <property type="entry name" value="Vaccinia Virus protein VP39"/>
    <property type="match status" value="2"/>
</dbReference>
<evidence type="ECO:0000313" key="11">
    <source>
        <dbReference type="Proteomes" id="UP001163624"/>
    </source>
</evidence>
<proteinExistence type="inferred from homology"/>
<dbReference type="GO" id="GO:0008168">
    <property type="term" value="F:methyltransferase activity"/>
    <property type="evidence" value="ECO:0007669"/>
    <property type="project" value="UniProtKB-KW"/>
</dbReference>